<dbReference type="Proteomes" id="UP001054925">
    <property type="component" value="Unassembled WGS sequence"/>
</dbReference>
<comment type="caution">
    <text evidence="1">The sequence shown here is derived from an EMBL/GenBank/DDBJ whole genome shotgun (WGS) entry which is preliminary data.</text>
</comment>
<dbReference type="EMBL" id="BQKK01000001">
    <property type="protein sequence ID" value="GJN42125.1"/>
    <property type="molecule type" value="Genomic_DNA"/>
</dbReference>
<evidence type="ECO:0000313" key="2">
    <source>
        <dbReference type="Proteomes" id="UP001054925"/>
    </source>
</evidence>
<protein>
    <submittedName>
        <fullName evidence="1">Uncharacterized protein</fullName>
    </submittedName>
</protein>
<sequence length="111" mass="11873">MTHVAVADMGAEEAPAIMRGARKVAVDEVGGLLRTHPGIGLPMTGTIALITVRPHPAAKALLIEKTSVLAISAGKTSVPELLALVLSELALREQKLNARNRRAQRNLRRRV</sequence>
<dbReference type="AlphaFoldDB" id="A0AAV5G740"/>
<evidence type="ECO:0000313" key="1">
    <source>
        <dbReference type="EMBL" id="GJN42125.1"/>
    </source>
</evidence>
<gene>
    <name evidence="1" type="ORF">CAT723_06040</name>
</gene>
<name>A0AAV5G740_CORAM</name>
<reference evidence="1" key="1">
    <citation type="submission" date="2021-12" db="EMBL/GenBank/DDBJ databases">
        <title>Draft genome sequence of Corynebacterium ammoniagenes strain T-723.</title>
        <authorList>
            <person name="Matsuzawa M."/>
            <person name="Hiratani M."/>
            <person name="Abe I."/>
            <person name="Tsuji Y."/>
            <person name="Nakamura J."/>
        </authorList>
    </citation>
    <scope>NUCLEOTIDE SEQUENCE</scope>
    <source>
        <strain evidence="1">T-723</strain>
    </source>
</reference>
<accession>A0AAV5G740</accession>
<organism evidence="1 2">
    <name type="scientific">Corynebacterium ammoniagenes</name>
    <name type="common">Brevibacterium ammoniagenes</name>
    <dbReference type="NCBI Taxonomy" id="1697"/>
    <lineage>
        <taxon>Bacteria</taxon>
        <taxon>Bacillati</taxon>
        <taxon>Actinomycetota</taxon>
        <taxon>Actinomycetes</taxon>
        <taxon>Mycobacteriales</taxon>
        <taxon>Corynebacteriaceae</taxon>
        <taxon>Corynebacterium</taxon>
    </lineage>
</organism>
<proteinExistence type="predicted"/>